<keyword evidence="3" id="KW-1185">Reference proteome</keyword>
<keyword evidence="1" id="KW-0175">Coiled coil</keyword>
<dbReference type="Proteomes" id="UP001597176">
    <property type="component" value="Unassembled WGS sequence"/>
</dbReference>
<proteinExistence type="predicted"/>
<sequence>MIIRQFLSWTRDASIDRRAEAAGALTRAYLYDGLDAEAARDARSAILALLDDPAPSVRRALAEACAGCATAPRPLVVALAGDQPDIAALVLRRSSVLTDADLVDGIAIGCEITRTAIAGRLGLSHAVAGAMAEIGGAASLTALVRNRGAGITTGSLMRMVERHGDDTGLRDAMLARADLPLEVRQVITARVAASLSAFAIASGWLTPARGERASREALERSTLEVSAGADATDLVRLVAHLRVQGQLNAGLILRAILSGRMAFAEVALADLTGLKVDRVAGLMHDASASGFAALHRRAGLPPVLLPAFTAALSAWREAGRGAEPGDATLSRRMIERALTACEGMPLAEAQSVMALLSRYEAEAAREEARIAAKAMEEKARQETRTRMQVLDAEWRVAQMLVSHQPARPAAFEIQSVELLAVEIPAIEIPVLAVERVEAVEAVLDSLSDGLMASFRAARAGVRPLTEAPMDLTAADLVTIEVQPIAVSQPEFAVGRVPDFSDIAVGKPAADAADAVLDTIPDALIASYRADRARMRLAA</sequence>
<protein>
    <submittedName>
        <fullName evidence="2">DUF2336 domain-containing protein</fullName>
    </submittedName>
</protein>
<evidence type="ECO:0000313" key="2">
    <source>
        <dbReference type="EMBL" id="MFD1303873.1"/>
    </source>
</evidence>
<dbReference type="EMBL" id="JBHTND010000042">
    <property type="protein sequence ID" value="MFD1303873.1"/>
    <property type="molecule type" value="Genomic_DNA"/>
</dbReference>
<accession>A0ABW3X4I7</accession>
<comment type="caution">
    <text evidence="2">The sequence shown here is derived from an EMBL/GenBank/DDBJ whole genome shotgun (WGS) entry which is preliminary data.</text>
</comment>
<dbReference type="InterPro" id="IPR016024">
    <property type="entry name" value="ARM-type_fold"/>
</dbReference>
<dbReference type="Pfam" id="PF10098">
    <property type="entry name" value="DUF2336"/>
    <property type="match status" value="1"/>
</dbReference>
<gene>
    <name evidence="2" type="ORF">ACFQ4G_20105</name>
</gene>
<dbReference type="RefSeq" id="WP_238208236.1">
    <property type="nucleotide sequence ID" value="NZ_JBHTND010000042.1"/>
</dbReference>
<dbReference type="InterPro" id="IPR019285">
    <property type="entry name" value="DUF2336"/>
</dbReference>
<feature type="coiled-coil region" evidence="1">
    <location>
        <begin position="349"/>
        <end position="385"/>
    </location>
</feature>
<reference evidence="3" key="1">
    <citation type="journal article" date="2019" name="Int. J. Syst. Evol. Microbiol.">
        <title>The Global Catalogue of Microorganisms (GCM) 10K type strain sequencing project: providing services to taxonomists for standard genome sequencing and annotation.</title>
        <authorList>
            <consortium name="The Broad Institute Genomics Platform"/>
            <consortium name="The Broad Institute Genome Sequencing Center for Infectious Disease"/>
            <person name="Wu L."/>
            <person name="Ma J."/>
        </authorList>
    </citation>
    <scope>NUCLEOTIDE SEQUENCE [LARGE SCALE GENOMIC DNA]</scope>
    <source>
        <strain evidence="3">CCUG 56108</strain>
    </source>
</reference>
<name>A0ABW3X4I7_9HYPH</name>
<organism evidence="2 3">
    <name type="scientific">Methylobacterium marchantiae</name>
    <dbReference type="NCBI Taxonomy" id="600331"/>
    <lineage>
        <taxon>Bacteria</taxon>
        <taxon>Pseudomonadati</taxon>
        <taxon>Pseudomonadota</taxon>
        <taxon>Alphaproteobacteria</taxon>
        <taxon>Hyphomicrobiales</taxon>
        <taxon>Methylobacteriaceae</taxon>
        <taxon>Methylobacterium</taxon>
    </lineage>
</organism>
<evidence type="ECO:0000313" key="3">
    <source>
        <dbReference type="Proteomes" id="UP001597176"/>
    </source>
</evidence>
<dbReference type="SUPFAM" id="SSF48371">
    <property type="entry name" value="ARM repeat"/>
    <property type="match status" value="1"/>
</dbReference>
<evidence type="ECO:0000256" key="1">
    <source>
        <dbReference type="SAM" id="Coils"/>
    </source>
</evidence>